<keyword evidence="9" id="KW-0614">Plasmid</keyword>
<evidence type="ECO:0000256" key="8">
    <source>
        <dbReference type="RuleBase" id="RU362101"/>
    </source>
</evidence>
<evidence type="ECO:0000256" key="4">
    <source>
        <dbReference type="ARBA" id="ARBA00022596"/>
    </source>
</evidence>
<evidence type="ECO:0000313" key="10">
    <source>
        <dbReference type="Proteomes" id="UP000194159"/>
    </source>
</evidence>
<dbReference type="Pfam" id="PF03824">
    <property type="entry name" value="NicO"/>
    <property type="match status" value="1"/>
</dbReference>
<dbReference type="GO" id="GO:0005886">
    <property type="term" value="C:plasma membrane"/>
    <property type="evidence" value="ECO:0007669"/>
    <property type="project" value="UniProtKB-SubCell"/>
</dbReference>
<geneLocation type="plasmid" evidence="10">
    <name>pretnxc12d</name>
</geneLocation>
<dbReference type="GO" id="GO:0012505">
    <property type="term" value="C:endomembrane system"/>
    <property type="evidence" value="ECO:0007669"/>
    <property type="project" value="UniProtKB-SubCell"/>
</dbReference>
<dbReference type="GO" id="GO:0015099">
    <property type="term" value="F:nickel cation transmembrane transporter activity"/>
    <property type="evidence" value="ECO:0007669"/>
    <property type="project" value="UniProtKB-UniRule"/>
</dbReference>
<proteinExistence type="inferred from homology"/>
<evidence type="ECO:0000256" key="6">
    <source>
        <dbReference type="ARBA" id="ARBA00022989"/>
    </source>
</evidence>
<dbReference type="EMBL" id="CP020910">
    <property type="protein sequence ID" value="ARQ13437.1"/>
    <property type="molecule type" value="Genomic_DNA"/>
</dbReference>
<dbReference type="InterPro" id="IPR011541">
    <property type="entry name" value="Ni/Co_transpt_high_affinity"/>
</dbReference>
<evidence type="ECO:0000256" key="7">
    <source>
        <dbReference type="ARBA" id="ARBA00023136"/>
    </source>
</evidence>
<keyword evidence="4" id="KW-0533">Nickel</keyword>
<evidence type="ECO:0000256" key="2">
    <source>
        <dbReference type="ARBA" id="ARBA00010892"/>
    </source>
</evidence>
<dbReference type="PANTHER" id="PTHR31611:SF0">
    <property type="entry name" value="HIGH-AFFINITY NICKEL TRANSPORT PROTEIN NIC1"/>
    <property type="match status" value="1"/>
</dbReference>
<name>A0AAN1EN22_RHIET</name>
<accession>A0AAN1EN22</accession>
<dbReference type="Proteomes" id="UP000194159">
    <property type="component" value="Plasmid pRetNXC12d"/>
</dbReference>
<feature type="transmembrane region" description="Helical" evidence="8">
    <location>
        <begin position="50"/>
        <end position="71"/>
    </location>
</feature>
<comment type="caution">
    <text evidence="8">Lacks conserved residue(s) required for the propagation of feature annotation.</text>
</comment>
<protein>
    <recommendedName>
        <fullName evidence="8">Nickel/cobalt efflux system</fullName>
    </recommendedName>
</protein>
<evidence type="ECO:0000256" key="3">
    <source>
        <dbReference type="ARBA" id="ARBA00022448"/>
    </source>
</evidence>
<organism evidence="9 10">
    <name type="scientific">Rhizobium etli</name>
    <dbReference type="NCBI Taxonomy" id="29449"/>
    <lineage>
        <taxon>Bacteria</taxon>
        <taxon>Pseudomonadati</taxon>
        <taxon>Pseudomonadota</taxon>
        <taxon>Alphaproteobacteria</taxon>
        <taxon>Hyphomicrobiales</taxon>
        <taxon>Rhizobiaceae</taxon>
        <taxon>Rhizobium/Agrobacterium group</taxon>
        <taxon>Rhizobium</taxon>
    </lineage>
</organism>
<evidence type="ECO:0000256" key="5">
    <source>
        <dbReference type="ARBA" id="ARBA00022692"/>
    </source>
</evidence>
<gene>
    <name evidence="9" type="ORF">NXC12_PD00345</name>
</gene>
<keyword evidence="5 8" id="KW-0812">Transmembrane</keyword>
<feature type="transmembrane region" description="Helical" evidence="8">
    <location>
        <begin position="92"/>
        <end position="118"/>
    </location>
</feature>
<comment type="similarity">
    <text evidence="2 8">Belongs to the NiCoT transporter (TC 2.A.52) family.</text>
</comment>
<reference evidence="9 10" key="1">
    <citation type="submission" date="2017-04" db="EMBL/GenBank/DDBJ databases">
        <title>Complete genome sequences of Rhizobium genomic linages associated to common bean (phaseolus vulgaris).</title>
        <authorList>
            <person name="Santamaria R.I."/>
            <person name="Bustos P."/>
            <person name="Perez-Carrascal O."/>
            <person name="Martinez-Flores I."/>
            <person name="Juarez S."/>
            <person name="Lozano L."/>
            <person name="Miranda F."/>
            <person name="Vinuesa P."/>
            <person name="Martinez-Romero E."/>
            <person name="Cevallos M.A."/>
            <person name="Romero D."/>
            <person name="Davila G."/>
            <person name="Gonzalez V."/>
        </authorList>
    </citation>
    <scope>NUCLEOTIDE SEQUENCE [LARGE SCALE GENOMIC DNA]</scope>
    <source>
        <strain evidence="9 10">NXC12</strain>
        <plasmid evidence="10">pretnxc12d</plasmid>
    </source>
</reference>
<dbReference type="AlphaFoldDB" id="A0AAN1EN22"/>
<evidence type="ECO:0000256" key="1">
    <source>
        <dbReference type="ARBA" id="ARBA00004127"/>
    </source>
</evidence>
<keyword evidence="7 8" id="KW-0472">Membrane</keyword>
<comment type="subcellular location">
    <subcellularLocation>
        <location evidence="8">Cell membrane</location>
        <topology evidence="8">Multi-pass membrane protein</topology>
    </subcellularLocation>
    <subcellularLocation>
        <location evidence="1">Endomembrane system</location>
        <topology evidence="1">Multi-pass membrane protein</topology>
    </subcellularLocation>
</comment>
<keyword evidence="6 8" id="KW-1133">Transmembrane helix</keyword>
<evidence type="ECO:0000313" key="9">
    <source>
        <dbReference type="EMBL" id="ARQ13437.1"/>
    </source>
</evidence>
<sequence>MLAHVFRGTFKVVTQSWHMYPIGFLFGLGFDTATEIALLGISVSQTVQDLSFWTILVFPILFTAGMSLMDTTDSALMTGAYGWALMNPVRKLWYNLTITAVSGIVAMFIGGLEAFALISELKLQGSFWEAAAKLNDNLENLGVIVVGIFVASWFFSRMIYRMKGYDRIHRVRPKTRGLKTISRVQSVQCGKQIACHRARDLLSRCYGGAVLALSLTPKPAVAVRGRFPLGELDRN</sequence>
<feature type="transmembrane region" description="Helical" evidence="8">
    <location>
        <begin position="20"/>
        <end position="44"/>
    </location>
</feature>
<keyword evidence="3 8" id="KW-0813">Transport</keyword>
<dbReference type="PANTHER" id="PTHR31611">
    <property type="entry name" value="HIGH-AFFINITY NICKEL TRANSPORT PROTEIN NIC1"/>
    <property type="match status" value="1"/>
</dbReference>
<feature type="transmembrane region" description="Helical" evidence="8">
    <location>
        <begin position="138"/>
        <end position="160"/>
    </location>
</feature>
<dbReference type="InterPro" id="IPR004688">
    <property type="entry name" value="Ni/Co_transpt"/>
</dbReference>